<dbReference type="AlphaFoldDB" id="A0A5D0WMP3"/>
<dbReference type="EMBL" id="VSLA01000015">
    <property type="protein sequence ID" value="TYC85532.1"/>
    <property type="molecule type" value="Genomic_DNA"/>
</dbReference>
<feature type="compositionally biased region" description="Polar residues" evidence="1">
    <location>
        <begin position="46"/>
        <end position="64"/>
    </location>
</feature>
<dbReference type="RefSeq" id="WP_148637614.1">
    <property type="nucleotide sequence ID" value="NZ_VSLA01000015.1"/>
</dbReference>
<protein>
    <submittedName>
        <fullName evidence="3">Zinc ribbon domain-containing protein</fullName>
    </submittedName>
</protein>
<evidence type="ECO:0000313" key="3">
    <source>
        <dbReference type="EMBL" id="TYC85532.1"/>
    </source>
</evidence>
<dbReference type="InterPro" id="IPR025874">
    <property type="entry name" value="DZR"/>
</dbReference>
<comment type="caution">
    <text evidence="3">The sequence shown here is derived from an EMBL/GenBank/DDBJ whole genome shotgun (WGS) entry which is preliminary data.</text>
</comment>
<gene>
    <name evidence="3" type="ORF">FXB42_09435</name>
</gene>
<organism evidence="3 4">
    <name type="scientific">Acetobacterium wieringae</name>
    <dbReference type="NCBI Taxonomy" id="52694"/>
    <lineage>
        <taxon>Bacteria</taxon>
        <taxon>Bacillati</taxon>
        <taxon>Bacillota</taxon>
        <taxon>Clostridia</taxon>
        <taxon>Eubacteriales</taxon>
        <taxon>Eubacteriaceae</taxon>
        <taxon>Acetobacterium</taxon>
    </lineage>
</organism>
<dbReference type="Pfam" id="PF12773">
    <property type="entry name" value="DZR"/>
    <property type="match status" value="1"/>
</dbReference>
<evidence type="ECO:0000313" key="4">
    <source>
        <dbReference type="Proteomes" id="UP000322619"/>
    </source>
</evidence>
<dbReference type="Proteomes" id="UP000322619">
    <property type="component" value="Unassembled WGS sequence"/>
</dbReference>
<evidence type="ECO:0000259" key="2">
    <source>
        <dbReference type="Pfam" id="PF12773"/>
    </source>
</evidence>
<feature type="domain" description="DZANK-type" evidence="2">
    <location>
        <begin position="76"/>
        <end position="121"/>
    </location>
</feature>
<sequence>MSSFSRSSRGRNYKSGNHGSSHYKKKGLFGDLFEGFGSGSGRRNHNNQNVYETQNLPRNQQAVTNQPINNQNTIVCSSCNSQIPTGSKFCLQCGQKVNISPFCTNCGEKLPPGAKFCLSCGTKVN</sequence>
<feature type="region of interest" description="Disordered" evidence="1">
    <location>
        <begin position="1"/>
        <end position="64"/>
    </location>
</feature>
<accession>A0A5D0WMP3</accession>
<proteinExistence type="predicted"/>
<name>A0A5D0WMP3_9FIRM</name>
<reference evidence="3 4" key="1">
    <citation type="submission" date="2019-08" db="EMBL/GenBank/DDBJ databases">
        <title>Isolation and enrichment of carboxydotrophic bacteria from anaerobic sludge for the production of bio-based chemicals from syngas.</title>
        <authorList>
            <person name="Antares A.L."/>
            <person name="Moreira J."/>
            <person name="Diender M."/>
            <person name="Parshina S.N."/>
            <person name="Stams A.J.M."/>
            <person name="Alves M."/>
            <person name="Alves J.I."/>
            <person name="Sousa D.Z."/>
        </authorList>
    </citation>
    <scope>NUCLEOTIDE SEQUENCE [LARGE SCALE GENOMIC DNA]</scope>
    <source>
        <strain evidence="3 4">JM</strain>
    </source>
</reference>
<evidence type="ECO:0000256" key="1">
    <source>
        <dbReference type="SAM" id="MobiDB-lite"/>
    </source>
</evidence>